<dbReference type="SUPFAM" id="SSF88659">
    <property type="entry name" value="Sigma3 and sigma4 domains of RNA polymerase sigma factors"/>
    <property type="match status" value="1"/>
</dbReference>
<keyword evidence="4" id="KW-0804">Transcription</keyword>
<protein>
    <submittedName>
        <fullName evidence="7">RNA polymerase, sigma-24 subunit, ECF subfamily</fullName>
    </submittedName>
</protein>
<dbReference type="NCBIfam" id="TIGR02937">
    <property type="entry name" value="sigma70-ECF"/>
    <property type="match status" value="1"/>
</dbReference>
<evidence type="ECO:0000259" key="5">
    <source>
        <dbReference type="Pfam" id="PF04542"/>
    </source>
</evidence>
<dbReference type="GO" id="GO:0016987">
    <property type="term" value="F:sigma factor activity"/>
    <property type="evidence" value="ECO:0007669"/>
    <property type="project" value="UniProtKB-KW"/>
</dbReference>
<evidence type="ECO:0000259" key="6">
    <source>
        <dbReference type="Pfam" id="PF08281"/>
    </source>
</evidence>
<proteinExistence type="inferred from homology"/>
<dbReference type="OrthoDB" id="654544at2"/>
<feature type="domain" description="RNA polymerase sigma-70 region 2" evidence="5">
    <location>
        <begin position="28"/>
        <end position="93"/>
    </location>
</feature>
<gene>
    <name evidence="7" type="ordered locus">Cpin_0044</name>
</gene>
<dbReference type="InterPro" id="IPR014284">
    <property type="entry name" value="RNA_pol_sigma-70_dom"/>
</dbReference>
<dbReference type="GO" id="GO:0003677">
    <property type="term" value="F:DNA binding"/>
    <property type="evidence" value="ECO:0007669"/>
    <property type="project" value="InterPro"/>
</dbReference>
<dbReference type="Pfam" id="PF04542">
    <property type="entry name" value="Sigma70_r2"/>
    <property type="match status" value="1"/>
</dbReference>
<reference evidence="7 8" key="2">
    <citation type="journal article" date="2010" name="Stand. Genomic Sci.">
        <title>Complete genome sequence of Chitinophaga pinensis type strain (UQM 2034).</title>
        <authorList>
            <person name="Glavina Del Rio T."/>
            <person name="Abt B."/>
            <person name="Spring S."/>
            <person name="Lapidus A."/>
            <person name="Nolan M."/>
            <person name="Tice H."/>
            <person name="Copeland A."/>
            <person name="Cheng J.F."/>
            <person name="Chen F."/>
            <person name="Bruce D."/>
            <person name="Goodwin L."/>
            <person name="Pitluck S."/>
            <person name="Ivanova N."/>
            <person name="Mavromatis K."/>
            <person name="Mikhailova N."/>
            <person name="Pati A."/>
            <person name="Chen A."/>
            <person name="Palaniappan K."/>
            <person name="Land M."/>
            <person name="Hauser L."/>
            <person name="Chang Y.J."/>
            <person name="Jeffries C.D."/>
            <person name="Chain P."/>
            <person name="Saunders E."/>
            <person name="Detter J.C."/>
            <person name="Brettin T."/>
            <person name="Rohde M."/>
            <person name="Goker M."/>
            <person name="Bristow J."/>
            <person name="Eisen J.A."/>
            <person name="Markowitz V."/>
            <person name="Hugenholtz P."/>
            <person name="Kyrpides N.C."/>
            <person name="Klenk H.P."/>
            <person name="Lucas S."/>
        </authorList>
    </citation>
    <scope>NUCLEOTIDE SEQUENCE [LARGE SCALE GENOMIC DNA]</scope>
    <source>
        <strain evidence="8">ATCC 43595 / DSM 2588 / LMG 13176 / NBRC 15968 / NCIMB 11800 / UQM 2034</strain>
    </source>
</reference>
<feature type="domain" description="RNA polymerase sigma factor 70 region 4 type 2" evidence="6">
    <location>
        <begin position="127"/>
        <end position="172"/>
    </location>
</feature>
<evidence type="ECO:0000313" key="7">
    <source>
        <dbReference type="EMBL" id="ACU57550.1"/>
    </source>
</evidence>
<comment type="similarity">
    <text evidence="1">Belongs to the sigma-70 factor family. ECF subfamily.</text>
</comment>
<reference evidence="8" key="1">
    <citation type="submission" date="2009-08" db="EMBL/GenBank/DDBJ databases">
        <title>The complete genome of Chitinophaga pinensis DSM 2588.</title>
        <authorList>
            <consortium name="US DOE Joint Genome Institute (JGI-PGF)"/>
            <person name="Lucas S."/>
            <person name="Copeland A."/>
            <person name="Lapidus A."/>
            <person name="Glavina del Rio T."/>
            <person name="Dalin E."/>
            <person name="Tice H."/>
            <person name="Bruce D."/>
            <person name="Goodwin L."/>
            <person name="Pitluck S."/>
            <person name="Kyrpides N."/>
            <person name="Mavromatis K."/>
            <person name="Ivanova N."/>
            <person name="Mikhailova N."/>
            <person name="Sims D."/>
            <person name="Meinche L."/>
            <person name="Brettin T."/>
            <person name="Detter J.C."/>
            <person name="Han C."/>
            <person name="Larimer F."/>
            <person name="Land M."/>
            <person name="Hauser L."/>
            <person name="Markowitz V."/>
            <person name="Cheng J.-F."/>
            <person name="Hugenholtz P."/>
            <person name="Woyke T."/>
            <person name="Wu D."/>
            <person name="Spring S."/>
            <person name="Klenk H.-P."/>
            <person name="Eisen J.A."/>
        </authorList>
    </citation>
    <scope>NUCLEOTIDE SEQUENCE [LARGE SCALE GENOMIC DNA]</scope>
    <source>
        <strain evidence="8">ATCC 43595 / DSM 2588 / LMG 13176 / NBRC 15968 / NCIMB 11800 / UQM 2034</strain>
    </source>
</reference>
<dbReference type="GO" id="GO:0006352">
    <property type="term" value="P:DNA-templated transcription initiation"/>
    <property type="evidence" value="ECO:0007669"/>
    <property type="project" value="InterPro"/>
</dbReference>
<dbReference type="Gene3D" id="1.10.10.10">
    <property type="entry name" value="Winged helix-like DNA-binding domain superfamily/Winged helix DNA-binding domain"/>
    <property type="match status" value="1"/>
</dbReference>
<dbReference type="InterPro" id="IPR013324">
    <property type="entry name" value="RNA_pol_sigma_r3/r4-like"/>
</dbReference>
<dbReference type="NCBIfam" id="TIGR02985">
    <property type="entry name" value="Sig70_bacteroi1"/>
    <property type="match status" value="1"/>
</dbReference>
<evidence type="ECO:0000256" key="2">
    <source>
        <dbReference type="ARBA" id="ARBA00023015"/>
    </source>
</evidence>
<organism evidence="7 8">
    <name type="scientific">Chitinophaga pinensis (strain ATCC 43595 / DSM 2588 / LMG 13176 / NBRC 15968 / NCIMB 11800 / UQM 2034)</name>
    <dbReference type="NCBI Taxonomy" id="485918"/>
    <lineage>
        <taxon>Bacteria</taxon>
        <taxon>Pseudomonadati</taxon>
        <taxon>Bacteroidota</taxon>
        <taxon>Chitinophagia</taxon>
        <taxon>Chitinophagales</taxon>
        <taxon>Chitinophagaceae</taxon>
        <taxon>Chitinophaga</taxon>
    </lineage>
</organism>
<dbReference type="PANTHER" id="PTHR43133">
    <property type="entry name" value="RNA POLYMERASE ECF-TYPE SIGMA FACTO"/>
    <property type="match status" value="1"/>
</dbReference>
<dbReference type="EMBL" id="CP001699">
    <property type="protein sequence ID" value="ACU57550.1"/>
    <property type="molecule type" value="Genomic_DNA"/>
</dbReference>
<evidence type="ECO:0000256" key="4">
    <source>
        <dbReference type="ARBA" id="ARBA00023163"/>
    </source>
</evidence>
<name>A0A979FYP1_CHIPD</name>
<keyword evidence="3" id="KW-0731">Sigma factor</keyword>
<dbReference type="InterPro" id="IPR014327">
    <property type="entry name" value="RNA_pol_sigma70_bacteroid"/>
</dbReference>
<dbReference type="Proteomes" id="UP000002215">
    <property type="component" value="Chromosome"/>
</dbReference>
<evidence type="ECO:0000256" key="3">
    <source>
        <dbReference type="ARBA" id="ARBA00023082"/>
    </source>
</evidence>
<dbReference type="Pfam" id="PF08281">
    <property type="entry name" value="Sigma70_r4_2"/>
    <property type="match status" value="1"/>
</dbReference>
<dbReference type="RefSeq" id="WP_012787726.1">
    <property type="nucleotide sequence ID" value="NC_013132.1"/>
</dbReference>
<evidence type="ECO:0000256" key="1">
    <source>
        <dbReference type="ARBA" id="ARBA00010641"/>
    </source>
</evidence>
<evidence type="ECO:0000313" key="8">
    <source>
        <dbReference type="Proteomes" id="UP000002215"/>
    </source>
</evidence>
<dbReference type="PANTHER" id="PTHR43133:SF46">
    <property type="entry name" value="RNA POLYMERASE SIGMA-70 FACTOR ECF SUBFAMILY"/>
    <property type="match status" value="1"/>
</dbReference>
<dbReference type="SUPFAM" id="SSF88946">
    <property type="entry name" value="Sigma2 domain of RNA polymerase sigma factors"/>
    <property type="match status" value="1"/>
</dbReference>
<dbReference type="InterPro" id="IPR039425">
    <property type="entry name" value="RNA_pol_sigma-70-like"/>
</dbReference>
<keyword evidence="2" id="KW-0805">Transcription regulation</keyword>
<dbReference type="InterPro" id="IPR036388">
    <property type="entry name" value="WH-like_DNA-bd_sf"/>
</dbReference>
<accession>A0A979FYP1</accession>
<dbReference type="Gene3D" id="1.10.1740.10">
    <property type="match status" value="1"/>
</dbReference>
<dbReference type="InterPro" id="IPR013325">
    <property type="entry name" value="RNA_pol_sigma_r2"/>
</dbReference>
<dbReference type="KEGG" id="cpi:Cpin_0044"/>
<sequence>MHALDGYSDEHLFTLLQDDNEIAFNTIFGRYSRRLYIEAYSKLQDEDEGNDIVQEVFCWLWDKRRVLDTPQCLKAYLIQVVRNKCVDLIRKKTSTRGKKQQYIWLADTYTTTSPIETKELGRQLAIAIDSITPASRLAFEQLYLHKKSLKEIADQMEINVQSVKNHIHRALKVLRENLKHSLS</sequence>
<dbReference type="InterPro" id="IPR007627">
    <property type="entry name" value="RNA_pol_sigma70_r2"/>
</dbReference>
<dbReference type="AlphaFoldDB" id="A0A979FYP1"/>
<dbReference type="InterPro" id="IPR013249">
    <property type="entry name" value="RNA_pol_sigma70_r4_t2"/>
</dbReference>